<organism evidence="4 5">
    <name type="scientific">Halopseudomonas bauzanensis</name>
    <dbReference type="NCBI Taxonomy" id="653930"/>
    <lineage>
        <taxon>Bacteria</taxon>
        <taxon>Pseudomonadati</taxon>
        <taxon>Pseudomonadota</taxon>
        <taxon>Gammaproteobacteria</taxon>
        <taxon>Pseudomonadales</taxon>
        <taxon>Pseudomonadaceae</taxon>
        <taxon>Halopseudomonas</taxon>
    </lineage>
</organism>
<gene>
    <name evidence="4" type="ORF">SAMN04487855_0926</name>
    <name evidence="3" type="ORF">SAMN05216589_0699</name>
</gene>
<evidence type="ECO:0000313" key="3">
    <source>
        <dbReference type="EMBL" id="SER48530.1"/>
    </source>
</evidence>
<dbReference type="EMBL" id="FOGN01000001">
    <property type="protein sequence ID" value="SER48530.1"/>
    <property type="molecule type" value="Genomic_DNA"/>
</dbReference>
<accession>A0A1I4K260</accession>
<keyword evidence="5" id="KW-1185">Reference proteome</keyword>
<dbReference type="Pfam" id="PF22150">
    <property type="entry name" value="Tt1218-like"/>
    <property type="match status" value="1"/>
</dbReference>
<evidence type="ECO:0000259" key="2">
    <source>
        <dbReference type="Pfam" id="PF22150"/>
    </source>
</evidence>
<dbReference type="InterPro" id="IPR012902">
    <property type="entry name" value="N_methyl_site"/>
</dbReference>
<keyword evidence="1" id="KW-0472">Membrane</keyword>
<dbReference type="InterPro" id="IPR054402">
    <property type="entry name" value="Tt1218-like_dom"/>
</dbReference>
<dbReference type="Proteomes" id="UP000186599">
    <property type="component" value="Unassembled WGS sequence"/>
</dbReference>
<reference evidence="5 6" key="1">
    <citation type="submission" date="2016-10" db="EMBL/GenBank/DDBJ databases">
        <authorList>
            <person name="de Groot N.N."/>
        </authorList>
    </citation>
    <scope>NUCLEOTIDE SEQUENCE [LARGE SCALE GENOMIC DNA]</scope>
    <source>
        <strain evidence="4 5">CGMCC 1.9095</strain>
        <strain evidence="3 6">DSM 22558</strain>
    </source>
</reference>
<evidence type="ECO:0000313" key="4">
    <source>
        <dbReference type="EMBL" id="SFL72862.1"/>
    </source>
</evidence>
<feature type="transmembrane region" description="Helical" evidence="1">
    <location>
        <begin position="12"/>
        <end position="31"/>
    </location>
</feature>
<dbReference type="OrthoDB" id="7030002at2"/>
<name>A0A1I4K260_9GAMM</name>
<dbReference type="NCBIfam" id="TIGR02523">
    <property type="entry name" value="type_IV_pilV"/>
    <property type="match status" value="1"/>
</dbReference>
<keyword evidence="1" id="KW-0812">Transmembrane</keyword>
<dbReference type="Pfam" id="PF07963">
    <property type="entry name" value="N_methyl"/>
    <property type="match status" value="1"/>
</dbReference>
<feature type="domain" description="Type IV pilin Tt1218-like" evidence="2">
    <location>
        <begin position="30"/>
        <end position="93"/>
    </location>
</feature>
<sequence>MTHARSGGFSLLEVLITILLTAVGILGMVAMQGKAIQYTQDSVERTQAAMLANELLEIIRATPSSLLSTDGSPLFDSLPASTSDACLNIENKLMETQVACWATKARTLLPGADSLGENFVSCISNEPGVCDNNGAAVEIRLAWNATGEGCLTAGDVENSLCTFTFRSQI</sequence>
<dbReference type="AlphaFoldDB" id="A0A1I4K260"/>
<protein>
    <submittedName>
        <fullName evidence="4">Type IV pilus assembly protein PilV</fullName>
    </submittedName>
</protein>
<evidence type="ECO:0000256" key="1">
    <source>
        <dbReference type="SAM" id="Phobius"/>
    </source>
</evidence>
<dbReference type="Proteomes" id="UP000186904">
    <property type="component" value="Unassembled WGS sequence"/>
</dbReference>
<dbReference type="STRING" id="653930.SAMN05216589_0699"/>
<evidence type="ECO:0000313" key="6">
    <source>
        <dbReference type="Proteomes" id="UP000186904"/>
    </source>
</evidence>
<proteinExistence type="predicted"/>
<dbReference type="RefSeq" id="WP_074777805.1">
    <property type="nucleotide sequence ID" value="NZ_FOGN01000001.1"/>
</dbReference>
<dbReference type="InterPro" id="IPR013362">
    <property type="entry name" value="Pilus_4_PilV"/>
</dbReference>
<dbReference type="EMBL" id="FOUA01000001">
    <property type="protein sequence ID" value="SFL72862.1"/>
    <property type="molecule type" value="Genomic_DNA"/>
</dbReference>
<evidence type="ECO:0000313" key="5">
    <source>
        <dbReference type="Proteomes" id="UP000186599"/>
    </source>
</evidence>
<keyword evidence="1" id="KW-1133">Transmembrane helix</keyword>